<dbReference type="EMBL" id="JAVRFL010000003">
    <property type="protein sequence ID" value="MDT0528021.1"/>
    <property type="molecule type" value="Genomic_DNA"/>
</dbReference>
<keyword evidence="3" id="KW-1185">Reference proteome</keyword>
<name>A0ABU2WQ82_9ACTN</name>
<sequence>MHSRPASPDPRPSFWPHVREFAVPPSMIEVATARRAVGDWAGACAAARVDADVDLRSVARTHGRELADRLRADLRHLAPDLLRWHLPRIAPDGLLRPGLTIALARYDRGGRPADTVHLVVRTPPAWADAGQRFSLALWDGPRSGSGPCRHPHPHPDRRFRLDLHRHLWDARRAGELRVRSGADRPPEDEPCAVLPEPLGTAGRRWGWAVQRWPAEAAILLRAEGRAAGPVVVRVGARRHLMLEVAAGDGPGPPEVRTVSSPMRSRVGTHGSTPVLPDAATWVSPDLELLRSGLIGADRLHPLVASALAPGGPAGTASRTTDRAGQPRRVRCRGAWHRIGLADGTLVALDHDPVEVRREELLAALTGTPLPCLQAIDEAHRHPECLPEVRARLDHGDTAGALAVVEALLGPDARVRDGALRNELESAALRRVTYGLFRAGLAGTGPGPAAAERRRTRDRRSRPRHGIAR</sequence>
<evidence type="ECO:0000313" key="2">
    <source>
        <dbReference type="EMBL" id="MDT0528021.1"/>
    </source>
</evidence>
<feature type="compositionally biased region" description="Basic residues" evidence="1">
    <location>
        <begin position="453"/>
        <end position="468"/>
    </location>
</feature>
<protein>
    <submittedName>
        <fullName evidence="2">Uncharacterized protein</fullName>
    </submittedName>
</protein>
<feature type="region of interest" description="Disordered" evidence="1">
    <location>
        <begin position="245"/>
        <end position="271"/>
    </location>
</feature>
<gene>
    <name evidence="2" type="ORF">RM555_03320</name>
</gene>
<evidence type="ECO:0000256" key="1">
    <source>
        <dbReference type="SAM" id="MobiDB-lite"/>
    </source>
</evidence>
<evidence type="ECO:0000313" key="3">
    <source>
        <dbReference type="Proteomes" id="UP001180973"/>
    </source>
</evidence>
<reference evidence="2" key="1">
    <citation type="submission" date="2023-09" db="EMBL/GenBank/DDBJ databases">
        <title>30 novel species of actinomycetes from the DSMZ collection.</title>
        <authorList>
            <person name="Nouioui I."/>
        </authorList>
    </citation>
    <scope>NUCLEOTIDE SEQUENCE</scope>
    <source>
        <strain evidence="2">DSM 115977</strain>
    </source>
</reference>
<comment type="caution">
    <text evidence="2">The sequence shown here is derived from an EMBL/GenBank/DDBJ whole genome shotgun (WGS) entry which is preliminary data.</text>
</comment>
<proteinExistence type="predicted"/>
<organism evidence="2 3">
    <name type="scientific">Micromonospora reichwaldensis</name>
    <dbReference type="NCBI Taxonomy" id="3075516"/>
    <lineage>
        <taxon>Bacteria</taxon>
        <taxon>Bacillati</taxon>
        <taxon>Actinomycetota</taxon>
        <taxon>Actinomycetes</taxon>
        <taxon>Micromonosporales</taxon>
        <taxon>Micromonosporaceae</taxon>
        <taxon>Micromonospora</taxon>
    </lineage>
</organism>
<feature type="region of interest" description="Disordered" evidence="1">
    <location>
        <begin position="444"/>
        <end position="468"/>
    </location>
</feature>
<dbReference type="RefSeq" id="WP_311410381.1">
    <property type="nucleotide sequence ID" value="NZ_JAVRFL010000003.1"/>
</dbReference>
<accession>A0ABU2WQ82</accession>
<dbReference type="Proteomes" id="UP001180973">
    <property type="component" value="Unassembled WGS sequence"/>
</dbReference>